<name>A0A8H7QQ06_9FUNG</name>
<protein>
    <recommendedName>
        <fullName evidence="2">Distal membrane-arm assembly complex protein 1-like domain-containing protein</fullName>
    </recommendedName>
</protein>
<evidence type="ECO:0000313" key="4">
    <source>
        <dbReference type="Proteomes" id="UP000603453"/>
    </source>
</evidence>
<dbReference type="OrthoDB" id="6604875at2759"/>
<organism evidence="3 4">
    <name type="scientific">Mucor saturninus</name>
    <dbReference type="NCBI Taxonomy" id="64648"/>
    <lineage>
        <taxon>Eukaryota</taxon>
        <taxon>Fungi</taxon>
        <taxon>Fungi incertae sedis</taxon>
        <taxon>Mucoromycota</taxon>
        <taxon>Mucoromycotina</taxon>
        <taxon>Mucoromycetes</taxon>
        <taxon>Mucorales</taxon>
        <taxon>Mucorineae</taxon>
        <taxon>Mucoraceae</taxon>
        <taxon>Mucor</taxon>
    </lineage>
</organism>
<keyword evidence="1" id="KW-0812">Transmembrane</keyword>
<evidence type="ECO:0000313" key="3">
    <source>
        <dbReference type="EMBL" id="KAG2196541.1"/>
    </source>
</evidence>
<dbReference type="EMBL" id="JAEPRD010000144">
    <property type="protein sequence ID" value="KAG2196541.1"/>
    <property type="molecule type" value="Genomic_DNA"/>
</dbReference>
<gene>
    <name evidence="3" type="ORF">INT47_010380</name>
</gene>
<feature type="domain" description="Distal membrane-arm assembly complex protein 1-like" evidence="2">
    <location>
        <begin position="23"/>
        <end position="56"/>
    </location>
</feature>
<sequence>MISKIQSALSGENPEKIEKEYVDCLPCKLTGAAAFGGLGGYALREATVVNKLPGRAKTAIGLGVTGVAFISAGLYRLTM</sequence>
<comment type="caution">
    <text evidence="3">The sequence shown here is derived from an EMBL/GenBank/DDBJ whole genome shotgun (WGS) entry which is preliminary data.</text>
</comment>
<dbReference type="Pfam" id="PF15055">
    <property type="entry name" value="DMAC1_Dmo2"/>
    <property type="match status" value="1"/>
</dbReference>
<keyword evidence="4" id="KW-1185">Reference proteome</keyword>
<accession>A0A8H7QQ06</accession>
<evidence type="ECO:0000259" key="2">
    <source>
        <dbReference type="Pfam" id="PF15055"/>
    </source>
</evidence>
<keyword evidence="1" id="KW-1133">Transmembrane helix</keyword>
<keyword evidence="1" id="KW-0472">Membrane</keyword>
<reference evidence="3" key="1">
    <citation type="submission" date="2020-12" db="EMBL/GenBank/DDBJ databases">
        <title>Metabolic potential, ecology and presence of endohyphal bacteria is reflected in genomic diversity of Mucoromycotina.</title>
        <authorList>
            <person name="Muszewska A."/>
            <person name="Okrasinska A."/>
            <person name="Steczkiewicz K."/>
            <person name="Drgas O."/>
            <person name="Orlowska M."/>
            <person name="Perlinska-Lenart U."/>
            <person name="Aleksandrzak-Piekarczyk T."/>
            <person name="Szatraj K."/>
            <person name="Zielenkiewicz U."/>
            <person name="Pilsyk S."/>
            <person name="Malc E."/>
            <person name="Mieczkowski P."/>
            <person name="Kruszewska J.S."/>
            <person name="Biernat P."/>
            <person name="Pawlowska J."/>
        </authorList>
    </citation>
    <scope>NUCLEOTIDE SEQUENCE</scope>
    <source>
        <strain evidence="3">WA0000017839</strain>
    </source>
</reference>
<dbReference type="AlphaFoldDB" id="A0A8H7QQ06"/>
<proteinExistence type="predicted"/>
<dbReference type="InterPro" id="IPR028036">
    <property type="entry name" value="DMAC1-like_dom"/>
</dbReference>
<feature type="transmembrane region" description="Helical" evidence="1">
    <location>
        <begin position="59"/>
        <end position="77"/>
    </location>
</feature>
<evidence type="ECO:0000256" key="1">
    <source>
        <dbReference type="SAM" id="Phobius"/>
    </source>
</evidence>
<dbReference type="Proteomes" id="UP000603453">
    <property type="component" value="Unassembled WGS sequence"/>
</dbReference>